<sequence>MRMYDLILKKKQGKELNTEEINWMIKEFTEGRIPDYQMSAMTMAICFQGMDKRETFDLTMAMRDSGDVLDLSRIDGIKVDKHSTGGVGDKVSLVLTPIVASLGVPVAKMSGRGLGHTGGTIDKLESFSGFSTEISEEKFIDSVNTIGIAIAGQTANLAPADKKLYALRDVTATVDQMSLIASSIMSKKLASGADAIVLDVKTGNGAFMQKEEDAIALAKAMVDIGNRAGKQTVAVITDMDEPLGNAVGNALEIKEVIDALHGDGPEDLMEVVYALGTQMLLLAKRAEDEEIARNLITESIQERKALKKFAEFIENQGGNREEILHPDMLPKARYVIPVLAEEEGCIERILAQDIGIACMTLGGGRENKESTIDHGVGIILTKKISDTVKKGETLALIHANSKEKAVLASGLVKNAYRIAKEPAKKAPMVKCIIRE</sequence>
<dbReference type="PANTHER" id="PTHR10515">
    <property type="entry name" value="THYMIDINE PHOSPHORYLASE"/>
    <property type="match status" value="1"/>
</dbReference>
<evidence type="ECO:0000256" key="3">
    <source>
        <dbReference type="ARBA" id="ARBA00006915"/>
    </source>
</evidence>
<dbReference type="PANTHER" id="PTHR10515:SF0">
    <property type="entry name" value="THYMIDINE PHOSPHORYLASE"/>
    <property type="match status" value="1"/>
</dbReference>
<dbReference type="NCBIfam" id="NF004490">
    <property type="entry name" value="PRK05820.1"/>
    <property type="match status" value="1"/>
</dbReference>
<evidence type="ECO:0000313" key="12">
    <source>
        <dbReference type="EMBL" id="MEQ2557607.1"/>
    </source>
</evidence>
<dbReference type="Pfam" id="PF00591">
    <property type="entry name" value="Glycos_transf_3"/>
    <property type="match status" value="1"/>
</dbReference>
<dbReference type="EC" id="2.4.2.2" evidence="5"/>
<name>A0ABV1HD10_9FIRM</name>
<evidence type="ECO:0000259" key="11">
    <source>
        <dbReference type="SMART" id="SM00941"/>
    </source>
</evidence>
<comment type="catalytic activity">
    <reaction evidence="1">
        <text>2'-deoxyuridine + phosphate = 2-deoxy-alpha-D-ribose 1-phosphate + uracil</text>
        <dbReference type="Rhea" id="RHEA:22824"/>
        <dbReference type="ChEBI" id="CHEBI:16450"/>
        <dbReference type="ChEBI" id="CHEBI:17568"/>
        <dbReference type="ChEBI" id="CHEBI:43474"/>
        <dbReference type="ChEBI" id="CHEBI:57259"/>
        <dbReference type="EC" id="2.4.2.2"/>
    </reaction>
</comment>
<dbReference type="InterPro" id="IPR000312">
    <property type="entry name" value="Glycosyl_Trfase_fam3"/>
</dbReference>
<evidence type="ECO:0000313" key="13">
    <source>
        <dbReference type="Proteomes" id="UP001454489"/>
    </source>
</evidence>
<dbReference type="SMART" id="SM00941">
    <property type="entry name" value="PYNP_C"/>
    <property type="match status" value="1"/>
</dbReference>
<dbReference type="SUPFAM" id="SSF47648">
    <property type="entry name" value="Nucleoside phosphorylase/phosphoribosyltransferase N-terminal domain"/>
    <property type="match status" value="1"/>
</dbReference>
<dbReference type="InterPro" id="IPR036566">
    <property type="entry name" value="PYNP-like_C_sf"/>
</dbReference>
<organism evidence="12 13">
    <name type="scientific">Maccoyibacter intestinihominis</name>
    <dbReference type="NCBI Taxonomy" id="3133499"/>
    <lineage>
        <taxon>Bacteria</taxon>
        <taxon>Bacillati</taxon>
        <taxon>Bacillota</taxon>
        <taxon>Clostridia</taxon>
        <taxon>Lachnospirales</taxon>
        <taxon>Lachnospiraceae</taxon>
        <taxon>Maccoyibacter</taxon>
    </lineage>
</organism>
<dbReference type="InterPro" id="IPR036320">
    <property type="entry name" value="Glycosyl_Trfase_fam3_N_dom_sf"/>
</dbReference>
<keyword evidence="13" id="KW-1185">Reference proteome</keyword>
<accession>A0ABV1HD10</accession>
<proteinExistence type="inferred from homology"/>
<dbReference type="PROSITE" id="PS00647">
    <property type="entry name" value="THYMID_PHOSPHORYLASE"/>
    <property type="match status" value="1"/>
</dbReference>
<comment type="catalytic activity">
    <reaction evidence="9">
        <text>uridine + phosphate = alpha-D-ribose 1-phosphate + uracil</text>
        <dbReference type="Rhea" id="RHEA:24388"/>
        <dbReference type="ChEBI" id="CHEBI:16704"/>
        <dbReference type="ChEBI" id="CHEBI:17568"/>
        <dbReference type="ChEBI" id="CHEBI:43474"/>
        <dbReference type="ChEBI" id="CHEBI:57720"/>
        <dbReference type="EC" id="2.4.2.2"/>
    </reaction>
</comment>
<keyword evidence="8 12" id="KW-0808">Transferase</keyword>
<evidence type="ECO:0000256" key="6">
    <source>
        <dbReference type="ARBA" id="ARBA00014680"/>
    </source>
</evidence>
<evidence type="ECO:0000256" key="7">
    <source>
        <dbReference type="ARBA" id="ARBA00022676"/>
    </source>
</evidence>
<evidence type="ECO:0000256" key="2">
    <source>
        <dbReference type="ARBA" id="ARBA00003877"/>
    </source>
</evidence>
<evidence type="ECO:0000256" key="10">
    <source>
        <dbReference type="ARBA" id="ARBA00048525"/>
    </source>
</evidence>
<comment type="function">
    <text evidence="2">Catalyzes phosphorolysis of the pyrimidine nucleosides uridine, thymidine and 2'-deoxyuridine with the formation of the corresponding pyrimidine base and ribose-1-phosphate.</text>
</comment>
<protein>
    <recommendedName>
        <fullName evidence="6">Pyrimidine-nucleoside phosphorylase</fullName>
        <ecNumber evidence="5">2.4.2.2</ecNumber>
    </recommendedName>
</protein>
<dbReference type="Proteomes" id="UP001454489">
    <property type="component" value="Unassembled WGS sequence"/>
</dbReference>
<dbReference type="InterPro" id="IPR013102">
    <property type="entry name" value="PYNP_C"/>
</dbReference>
<dbReference type="NCBIfam" id="TIGR02644">
    <property type="entry name" value="Y_phosphoryl"/>
    <property type="match status" value="1"/>
</dbReference>
<dbReference type="Gene3D" id="3.90.1170.30">
    <property type="entry name" value="Pyrimidine nucleoside phosphorylase-like, C-terminal domain"/>
    <property type="match status" value="1"/>
</dbReference>
<comment type="similarity">
    <text evidence="3">Belongs to the thymidine/pyrimidine-nucleoside phosphorylase family.</text>
</comment>
<dbReference type="InterPro" id="IPR017872">
    <property type="entry name" value="Pyrmidine_PPase_CS"/>
</dbReference>
<dbReference type="Gene3D" id="3.40.1030.10">
    <property type="entry name" value="Nucleoside phosphorylase/phosphoribosyltransferase catalytic domain"/>
    <property type="match status" value="1"/>
</dbReference>
<comment type="caution">
    <text evidence="12">The sequence shown here is derived from an EMBL/GenBank/DDBJ whole genome shotgun (WGS) entry which is preliminary data.</text>
</comment>
<dbReference type="GO" id="GO:0016154">
    <property type="term" value="F:pyrimidine-nucleoside phosphorylase activity"/>
    <property type="evidence" value="ECO:0007669"/>
    <property type="project" value="UniProtKB-EC"/>
</dbReference>
<dbReference type="InterPro" id="IPR018090">
    <property type="entry name" value="Pyrmidine_PPas_bac/euk"/>
</dbReference>
<evidence type="ECO:0000256" key="9">
    <source>
        <dbReference type="ARBA" id="ARBA00048453"/>
    </source>
</evidence>
<dbReference type="SUPFAM" id="SSF52418">
    <property type="entry name" value="Nucleoside phosphorylase/phosphoribosyltransferase catalytic domain"/>
    <property type="match status" value="1"/>
</dbReference>
<evidence type="ECO:0000256" key="1">
    <source>
        <dbReference type="ARBA" id="ARBA00001066"/>
    </source>
</evidence>
<dbReference type="Pfam" id="PF02885">
    <property type="entry name" value="Glycos_trans_3N"/>
    <property type="match status" value="1"/>
</dbReference>
<dbReference type="InterPro" id="IPR000053">
    <property type="entry name" value="Thymidine/pyrmidine_PPase"/>
</dbReference>
<dbReference type="PIRSF" id="PIRSF000478">
    <property type="entry name" value="TP_PyNP"/>
    <property type="match status" value="1"/>
</dbReference>
<dbReference type="InterPro" id="IPR035902">
    <property type="entry name" value="Nuc_phospho_transferase"/>
</dbReference>
<feature type="domain" description="Pyrimidine nucleoside phosphorylase C-terminal" evidence="11">
    <location>
        <begin position="345"/>
        <end position="419"/>
    </location>
</feature>
<comment type="subunit">
    <text evidence="4">Homodimer.</text>
</comment>
<keyword evidence="7 12" id="KW-0328">Glycosyltransferase</keyword>
<dbReference type="SUPFAM" id="SSF54680">
    <property type="entry name" value="Pyrimidine nucleoside phosphorylase C-terminal domain"/>
    <property type="match status" value="1"/>
</dbReference>
<dbReference type="InterPro" id="IPR017459">
    <property type="entry name" value="Glycosyl_Trfase_fam3_N_dom"/>
</dbReference>
<dbReference type="EMBL" id="JBBMEX010000006">
    <property type="protein sequence ID" value="MEQ2557607.1"/>
    <property type="molecule type" value="Genomic_DNA"/>
</dbReference>
<dbReference type="NCBIfam" id="NF004747">
    <property type="entry name" value="PRK06078.1"/>
    <property type="match status" value="1"/>
</dbReference>
<evidence type="ECO:0000256" key="4">
    <source>
        <dbReference type="ARBA" id="ARBA00011738"/>
    </source>
</evidence>
<evidence type="ECO:0000256" key="5">
    <source>
        <dbReference type="ARBA" id="ARBA00011889"/>
    </source>
</evidence>
<dbReference type="RefSeq" id="WP_353530698.1">
    <property type="nucleotide sequence ID" value="NZ_JBBMEX010000006.1"/>
</dbReference>
<gene>
    <name evidence="12" type="ORF">WMO43_06970</name>
</gene>
<evidence type="ECO:0000256" key="8">
    <source>
        <dbReference type="ARBA" id="ARBA00022679"/>
    </source>
</evidence>
<dbReference type="Pfam" id="PF07831">
    <property type="entry name" value="PYNP_C"/>
    <property type="match status" value="1"/>
</dbReference>
<dbReference type="Gene3D" id="1.20.970.10">
    <property type="entry name" value="Transferase, Pyrimidine Nucleoside Phosphorylase, Chain C"/>
    <property type="match status" value="1"/>
</dbReference>
<comment type="catalytic activity">
    <reaction evidence="10">
        <text>thymidine + phosphate = 2-deoxy-alpha-D-ribose 1-phosphate + thymine</text>
        <dbReference type="Rhea" id="RHEA:16037"/>
        <dbReference type="ChEBI" id="CHEBI:17748"/>
        <dbReference type="ChEBI" id="CHEBI:17821"/>
        <dbReference type="ChEBI" id="CHEBI:43474"/>
        <dbReference type="ChEBI" id="CHEBI:57259"/>
        <dbReference type="EC" id="2.4.2.2"/>
    </reaction>
</comment>
<reference evidence="12 13" key="1">
    <citation type="submission" date="2024-03" db="EMBL/GenBank/DDBJ databases">
        <title>Human intestinal bacterial collection.</title>
        <authorList>
            <person name="Pauvert C."/>
            <person name="Hitch T.C.A."/>
            <person name="Clavel T."/>
        </authorList>
    </citation>
    <scope>NUCLEOTIDE SEQUENCE [LARGE SCALE GENOMIC DNA]</scope>
    <source>
        <strain evidence="12 13">CLA-AA-H185</strain>
    </source>
</reference>